<keyword evidence="7" id="KW-1185">Reference proteome</keyword>
<dbReference type="InterPro" id="IPR050382">
    <property type="entry name" value="MFS_Na/Anion_cotransporter"/>
</dbReference>
<feature type="transmembrane region" description="Helical" evidence="5">
    <location>
        <begin position="447"/>
        <end position="468"/>
    </location>
</feature>
<evidence type="ECO:0000256" key="3">
    <source>
        <dbReference type="ARBA" id="ARBA00022989"/>
    </source>
</evidence>
<accession>A0A914XHK0</accession>
<dbReference type="GO" id="GO:0016020">
    <property type="term" value="C:membrane"/>
    <property type="evidence" value="ECO:0007669"/>
    <property type="project" value="UniProtKB-SubCell"/>
</dbReference>
<protein>
    <submittedName>
        <fullName evidence="8">Major facilitator superfamily (MFS) profile domain-containing protein</fullName>
    </submittedName>
</protein>
<sequence length="553" mass="60016">MNRRLPVPVRRFSSDKVAFQNSSDAPWYCPYKTPFALSAPRPPTAAPIDGRMAKIFSIDMALPAVVYSEVRRKSPLFPSMRLLLACMLCLCFIALSATSSNIAVAMMCMTKCPVNGYNGQLHWTPDEEGLVFAAQNAGSLLMLATGAFADRLNGKYMVFLSVILSVVANLTIPLLAPKSVWFAVGARLLVGASDACLQPSVNSLITRWFPASERAAAIGFITGGRQMGTLFILPTAGYLCTRKDILDGWPAIFYLSAAIGGVVVLFWLPLGADKPSKQMCISANERLYIEGRVACESLGKRKHRPPIPWRTVLLSKPLWAAIFALVCHEYPLIIMLQFLPNYLRDVLEYAPAQNGVIAALPIACLWFSKTFSSSLSSLIMSKTKGKLRKTTIVKLFNAVASGGLAICVGIVPLFNSDTKVYAIVSLCGAMAFAGLHTPGVQTALVQLAPPFSGVITGVSFFFVAWFGIANKLLTKAIVRTGAPTEWRIVFELSAVVAALPIIVFSIWGSAERQAWAAPTPKSSVKSLRISPSCTESDLRVLDRVFRRSESNSS</sequence>
<keyword evidence="4 5" id="KW-0472">Membrane</keyword>
<evidence type="ECO:0000256" key="1">
    <source>
        <dbReference type="ARBA" id="ARBA00004141"/>
    </source>
</evidence>
<feature type="transmembrane region" description="Helical" evidence="5">
    <location>
        <begin position="251"/>
        <end position="270"/>
    </location>
</feature>
<dbReference type="InterPro" id="IPR011701">
    <property type="entry name" value="MFS"/>
</dbReference>
<dbReference type="Gene3D" id="1.20.1250.20">
    <property type="entry name" value="MFS general substrate transporter like domains"/>
    <property type="match status" value="1"/>
</dbReference>
<evidence type="ECO:0000256" key="5">
    <source>
        <dbReference type="SAM" id="Phobius"/>
    </source>
</evidence>
<feature type="transmembrane region" description="Helical" evidence="5">
    <location>
        <begin position="129"/>
        <end position="149"/>
    </location>
</feature>
<evidence type="ECO:0000313" key="7">
    <source>
        <dbReference type="Proteomes" id="UP000887566"/>
    </source>
</evidence>
<evidence type="ECO:0000313" key="8">
    <source>
        <dbReference type="WBParaSite" id="PSAMB.scaffold818size40898.g9087.t1"/>
    </source>
</evidence>
<keyword evidence="2 5" id="KW-0812">Transmembrane</keyword>
<dbReference type="Pfam" id="PF07690">
    <property type="entry name" value="MFS_1"/>
    <property type="match status" value="1"/>
</dbReference>
<evidence type="ECO:0000259" key="6">
    <source>
        <dbReference type="PROSITE" id="PS50850"/>
    </source>
</evidence>
<feature type="transmembrane region" description="Helical" evidence="5">
    <location>
        <begin position="156"/>
        <end position="176"/>
    </location>
</feature>
<feature type="transmembrane region" description="Helical" evidence="5">
    <location>
        <begin position="359"/>
        <end position="380"/>
    </location>
</feature>
<feature type="transmembrane region" description="Helical" evidence="5">
    <location>
        <begin position="488"/>
        <end position="507"/>
    </location>
</feature>
<dbReference type="GO" id="GO:0022857">
    <property type="term" value="F:transmembrane transporter activity"/>
    <property type="evidence" value="ECO:0007669"/>
    <property type="project" value="InterPro"/>
</dbReference>
<dbReference type="Proteomes" id="UP000887566">
    <property type="component" value="Unplaced"/>
</dbReference>
<dbReference type="PANTHER" id="PTHR11662">
    <property type="entry name" value="SOLUTE CARRIER FAMILY 17"/>
    <property type="match status" value="1"/>
</dbReference>
<keyword evidence="3 5" id="KW-1133">Transmembrane helix</keyword>
<dbReference type="PROSITE" id="PS50850">
    <property type="entry name" value="MFS"/>
    <property type="match status" value="1"/>
</dbReference>
<reference evidence="8" key="1">
    <citation type="submission" date="2022-11" db="UniProtKB">
        <authorList>
            <consortium name="WormBaseParasite"/>
        </authorList>
    </citation>
    <scope>IDENTIFICATION</scope>
</reference>
<feature type="domain" description="Major facilitator superfamily (MFS) profile" evidence="6">
    <location>
        <begin position="89"/>
        <end position="512"/>
    </location>
</feature>
<feature type="transmembrane region" description="Helical" evidence="5">
    <location>
        <begin position="318"/>
        <end position="339"/>
    </location>
</feature>
<dbReference type="AlphaFoldDB" id="A0A914XHK0"/>
<feature type="transmembrane region" description="Helical" evidence="5">
    <location>
        <begin position="82"/>
        <end position="109"/>
    </location>
</feature>
<dbReference type="WBParaSite" id="PSAMB.scaffold818size40898.g9087.t1">
    <property type="protein sequence ID" value="PSAMB.scaffold818size40898.g9087.t1"/>
    <property type="gene ID" value="PSAMB.scaffold818size40898.g9087"/>
</dbReference>
<evidence type="ECO:0000256" key="4">
    <source>
        <dbReference type="ARBA" id="ARBA00023136"/>
    </source>
</evidence>
<comment type="subcellular location">
    <subcellularLocation>
        <location evidence="1">Membrane</location>
        <topology evidence="1">Multi-pass membrane protein</topology>
    </subcellularLocation>
</comment>
<dbReference type="GO" id="GO:0006820">
    <property type="term" value="P:monoatomic anion transport"/>
    <property type="evidence" value="ECO:0007669"/>
    <property type="project" value="TreeGrafter"/>
</dbReference>
<feature type="transmembrane region" description="Helical" evidence="5">
    <location>
        <begin position="392"/>
        <end position="414"/>
    </location>
</feature>
<dbReference type="InterPro" id="IPR020846">
    <property type="entry name" value="MFS_dom"/>
</dbReference>
<evidence type="ECO:0000256" key="2">
    <source>
        <dbReference type="ARBA" id="ARBA00022692"/>
    </source>
</evidence>
<dbReference type="FunFam" id="1.20.1250.20:FF:000532">
    <property type="entry name" value="SLC (SoLute Carrier) homolog"/>
    <property type="match status" value="1"/>
</dbReference>
<dbReference type="InterPro" id="IPR036259">
    <property type="entry name" value="MFS_trans_sf"/>
</dbReference>
<dbReference type="PANTHER" id="PTHR11662:SF53">
    <property type="entry name" value="MAJOR FACILITATOR SUPERFAMILY (MFS) PROFILE DOMAIN-CONTAINING PROTEIN"/>
    <property type="match status" value="1"/>
</dbReference>
<name>A0A914XHK0_9BILA</name>
<dbReference type="SUPFAM" id="SSF103473">
    <property type="entry name" value="MFS general substrate transporter"/>
    <property type="match status" value="1"/>
</dbReference>
<organism evidence="7 8">
    <name type="scientific">Plectus sambesii</name>
    <dbReference type="NCBI Taxonomy" id="2011161"/>
    <lineage>
        <taxon>Eukaryota</taxon>
        <taxon>Metazoa</taxon>
        <taxon>Ecdysozoa</taxon>
        <taxon>Nematoda</taxon>
        <taxon>Chromadorea</taxon>
        <taxon>Plectida</taxon>
        <taxon>Plectina</taxon>
        <taxon>Plectoidea</taxon>
        <taxon>Plectidae</taxon>
        <taxon>Plectus</taxon>
    </lineage>
</organism>
<proteinExistence type="predicted"/>